<dbReference type="RefSeq" id="WP_115558236.1">
    <property type="nucleotide sequence ID" value="NZ_CP031376.1"/>
</dbReference>
<keyword evidence="6" id="KW-1185">Reference proteome</keyword>
<proteinExistence type="inferred from homology"/>
<dbReference type="Proteomes" id="UP000254792">
    <property type="component" value="Chromosome"/>
</dbReference>
<dbReference type="Gene3D" id="1.10.10.10">
    <property type="entry name" value="Winged helix-like DNA-binding domain superfamily/Winged helix DNA-binding domain"/>
    <property type="match status" value="1"/>
</dbReference>
<dbReference type="EMBL" id="CP031376">
    <property type="protein sequence ID" value="AXK51334.1"/>
    <property type="molecule type" value="Genomic_DNA"/>
</dbReference>
<name>A0A345Z405_9MOLU</name>
<dbReference type="InterPro" id="IPR036388">
    <property type="entry name" value="WH-like_DNA-bd_sf"/>
</dbReference>
<dbReference type="KEGG" id="salx:SALLE_v1c06640"/>
<evidence type="ECO:0000256" key="4">
    <source>
        <dbReference type="SAM" id="Coils"/>
    </source>
</evidence>
<sequence>MTSNFEKNDHVIELFDIYKNFLTTKQKQYFEFYFFEDFSLQEIAEEHQISRAAVSDSIKNAIKLLEECEEKVKLLKITQSIRNILEEYKDDADNKIKELINKIEKEI</sequence>
<evidence type="ECO:0000256" key="2">
    <source>
        <dbReference type="ARBA" id="ARBA00024764"/>
    </source>
</evidence>
<dbReference type="OrthoDB" id="404035at2"/>
<dbReference type="PANTHER" id="PTHR40083">
    <property type="entry name" value="UPF0122 PROTEIN CBO2450/CLC_2298"/>
    <property type="match status" value="1"/>
</dbReference>
<dbReference type="PANTHER" id="PTHR40083:SF1">
    <property type="entry name" value="UPF0122 PROTEIN YLXM"/>
    <property type="match status" value="1"/>
</dbReference>
<comment type="similarity">
    <text evidence="1 3">Belongs to the UPF0122 family.</text>
</comment>
<evidence type="ECO:0000313" key="6">
    <source>
        <dbReference type="Proteomes" id="UP000254792"/>
    </source>
</evidence>
<comment type="function">
    <text evidence="2 3">Might take part in the signal recognition particle (SRP) pathway. This is inferred from the conservation of its genetic proximity to ftsY/ffh. May be a regulatory protein.</text>
</comment>
<dbReference type="HAMAP" id="MF_00245">
    <property type="entry name" value="UPF0122"/>
    <property type="match status" value="1"/>
</dbReference>
<evidence type="ECO:0000313" key="5">
    <source>
        <dbReference type="EMBL" id="AXK51334.1"/>
    </source>
</evidence>
<accession>A0A345Z405</accession>
<dbReference type="NCBIfam" id="NF045758">
    <property type="entry name" value="YlxM"/>
    <property type="match status" value="1"/>
</dbReference>
<evidence type="ECO:0000256" key="1">
    <source>
        <dbReference type="ARBA" id="ARBA00008720"/>
    </source>
</evidence>
<dbReference type="InterPro" id="IPR054831">
    <property type="entry name" value="UPF0122_fam_protein"/>
</dbReference>
<dbReference type="Pfam" id="PF04297">
    <property type="entry name" value="UPF0122"/>
    <property type="match status" value="1"/>
</dbReference>
<keyword evidence="4" id="KW-0175">Coiled coil</keyword>
<organism evidence="5 6">
    <name type="scientific">Spiroplasma alleghenense</name>
    <dbReference type="NCBI Taxonomy" id="216931"/>
    <lineage>
        <taxon>Bacteria</taxon>
        <taxon>Bacillati</taxon>
        <taxon>Mycoplasmatota</taxon>
        <taxon>Mollicutes</taxon>
        <taxon>Entomoplasmatales</taxon>
        <taxon>Spiroplasmataceae</taxon>
        <taxon>Spiroplasma</taxon>
    </lineage>
</organism>
<dbReference type="InterPro" id="IPR013324">
    <property type="entry name" value="RNA_pol_sigma_r3/r4-like"/>
</dbReference>
<feature type="coiled-coil region" evidence="4">
    <location>
        <begin position="58"/>
        <end position="105"/>
    </location>
</feature>
<reference evidence="5 6" key="1">
    <citation type="submission" date="2018-07" db="EMBL/GenBank/DDBJ databases">
        <title>Complete genome sequence of Spiroplasma alleghenense PLHS-1 (ATCC 51752).</title>
        <authorList>
            <person name="Chou L."/>
            <person name="Lee T.-Y."/>
            <person name="Tsai Y.-M."/>
            <person name="Kuo C.-H."/>
        </authorList>
    </citation>
    <scope>NUCLEOTIDE SEQUENCE [LARGE SCALE GENOMIC DNA]</scope>
    <source>
        <strain evidence="5 6">PLHS-1</strain>
    </source>
</reference>
<dbReference type="SUPFAM" id="SSF88659">
    <property type="entry name" value="Sigma3 and sigma4 domains of RNA polymerase sigma factors"/>
    <property type="match status" value="1"/>
</dbReference>
<protein>
    <recommendedName>
        <fullName evidence="3">UPF0122 protein SALLE_v1c06640</fullName>
    </recommendedName>
</protein>
<evidence type="ECO:0000256" key="3">
    <source>
        <dbReference type="HAMAP-Rule" id="MF_00245"/>
    </source>
</evidence>
<dbReference type="AlphaFoldDB" id="A0A345Z405"/>
<dbReference type="InterPro" id="IPR007394">
    <property type="entry name" value="UPF0122"/>
</dbReference>
<gene>
    <name evidence="5" type="ORF">SALLE_v1c06640</name>
</gene>